<evidence type="ECO:0000256" key="2">
    <source>
        <dbReference type="ARBA" id="ARBA00022448"/>
    </source>
</evidence>
<keyword evidence="2 16" id="KW-0813">Transport</keyword>
<dbReference type="CDD" id="cd18997">
    <property type="entry name" value="LGIC_ECD_nAChR"/>
    <property type="match status" value="1"/>
</dbReference>
<evidence type="ECO:0000256" key="10">
    <source>
        <dbReference type="ARBA" id="ARBA00023157"/>
    </source>
</evidence>
<dbReference type="PANTHER" id="PTHR18945">
    <property type="entry name" value="NEUROTRANSMITTER GATED ION CHANNEL"/>
    <property type="match status" value="1"/>
</dbReference>
<proteinExistence type="inferred from homology"/>
<dbReference type="PRINTS" id="PR00254">
    <property type="entry name" value="NICOTINICR"/>
</dbReference>
<name>A0A914CJA8_9BILA</name>
<dbReference type="PROSITE" id="PS00236">
    <property type="entry name" value="NEUROTR_ION_CHANNEL"/>
    <property type="match status" value="1"/>
</dbReference>
<keyword evidence="8 16" id="KW-0406">Ion transport</keyword>
<feature type="chain" id="PRO_5038162215" evidence="16">
    <location>
        <begin position="22"/>
        <end position="216"/>
    </location>
</feature>
<protein>
    <submittedName>
        <fullName evidence="19">Neurotransmitter-gated ion-channel ligand-binding domain-containing protein</fullName>
    </submittedName>
</protein>
<evidence type="ECO:0000256" key="6">
    <source>
        <dbReference type="ARBA" id="ARBA00022989"/>
    </source>
</evidence>
<sequence length="216" mass="25663">MEHYSFSVSILLWFLLRLSNGAKVERDLYELLLNDYNATIRPVQNARENVTVYMGLSLQQIIDVNEKDQEVELNAWLKFNWTDPQLRWNPEEFDGITDLRFKKDQLWTPDILLYNSVAEDFNTIFPTNLVVYYNGIVNWIPPGVFQLSCRIDVTWFPFDEQVCFMKFGSWTYHSQKVDLRFATENDFDLSTYMENGEWTIKGILFPYIYIVEIFLG</sequence>
<accession>A0A914CJA8</accession>
<keyword evidence="11" id="KW-0675">Receptor</keyword>
<keyword evidence="3" id="KW-1003">Cell membrane</keyword>
<dbReference type="WBParaSite" id="ACRNAN_scaffold11440.g19055.t1">
    <property type="protein sequence ID" value="ACRNAN_scaffold11440.g19055.t1"/>
    <property type="gene ID" value="ACRNAN_scaffold11440.g19055"/>
</dbReference>
<dbReference type="GO" id="GO:0045211">
    <property type="term" value="C:postsynaptic membrane"/>
    <property type="evidence" value="ECO:0007669"/>
    <property type="project" value="UniProtKB-SubCell"/>
</dbReference>
<keyword evidence="13" id="KW-1071">Ligand-gated ion channel</keyword>
<keyword evidence="18" id="KW-1185">Reference proteome</keyword>
<dbReference type="FunFam" id="2.70.170.10:FF:000016">
    <property type="entry name" value="Nicotinic acetylcholine receptor subunit"/>
    <property type="match status" value="1"/>
</dbReference>
<dbReference type="GO" id="GO:0004888">
    <property type="term" value="F:transmembrane signaling receptor activity"/>
    <property type="evidence" value="ECO:0007669"/>
    <property type="project" value="InterPro"/>
</dbReference>
<evidence type="ECO:0000256" key="7">
    <source>
        <dbReference type="ARBA" id="ARBA00023018"/>
    </source>
</evidence>
<reference evidence="19" key="1">
    <citation type="submission" date="2022-11" db="UniProtKB">
        <authorList>
            <consortium name="WormBaseParasite"/>
        </authorList>
    </citation>
    <scope>IDENTIFICATION</scope>
</reference>
<evidence type="ECO:0000256" key="14">
    <source>
        <dbReference type="ARBA" id="ARBA00023303"/>
    </source>
</evidence>
<dbReference type="InterPro" id="IPR018000">
    <property type="entry name" value="Neurotransmitter_ion_chnl_CS"/>
</dbReference>
<keyword evidence="7" id="KW-0770">Synapse</keyword>
<evidence type="ECO:0000256" key="11">
    <source>
        <dbReference type="ARBA" id="ARBA00023170"/>
    </source>
</evidence>
<dbReference type="InterPro" id="IPR036734">
    <property type="entry name" value="Neur_chan_lig-bd_sf"/>
</dbReference>
<evidence type="ECO:0000256" key="16">
    <source>
        <dbReference type="RuleBase" id="RU000687"/>
    </source>
</evidence>
<dbReference type="Gene3D" id="2.70.170.10">
    <property type="entry name" value="Neurotransmitter-gated ion-channel ligand-binding domain"/>
    <property type="match status" value="1"/>
</dbReference>
<feature type="domain" description="Neurotransmitter-gated ion-channel ligand-binding" evidence="17">
    <location>
        <begin position="26"/>
        <end position="202"/>
    </location>
</feature>
<evidence type="ECO:0000313" key="18">
    <source>
        <dbReference type="Proteomes" id="UP000887540"/>
    </source>
</evidence>
<comment type="subcellular location">
    <subcellularLocation>
        <location evidence="15">Postsynaptic cell membrane</location>
        <topology evidence="15">Multi-pass membrane protein</topology>
    </subcellularLocation>
</comment>
<keyword evidence="9" id="KW-0472">Membrane</keyword>
<dbReference type="InterPro" id="IPR002394">
    <property type="entry name" value="Nicotinic_acetylcholine_rcpt"/>
</dbReference>
<evidence type="ECO:0000256" key="9">
    <source>
        <dbReference type="ARBA" id="ARBA00023136"/>
    </source>
</evidence>
<dbReference type="PRINTS" id="PR00252">
    <property type="entry name" value="NRIONCHANNEL"/>
</dbReference>
<dbReference type="InterPro" id="IPR006201">
    <property type="entry name" value="Neur_channel"/>
</dbReference>
<evidence type="ECO:0000256" key="15">
    <source>
        <dbReference type="ARBA" id="ARBA00034104"/>
    </source>
</evidence>
<dbReference type="Pfam" id="PF02931">
    <property type="entry name" value="Neur_chan_LBD"/>
    <property type="match status" value="1"/>
</dbReference>
<keyword evidence="6" id="KW-1133">Transmembrane helix</keyword>
<evidence type="ECO:0000256" key="3">
    <source>
        <dbReference type="ARBA" id="ARBA00022475"/>
    </source>
</evidence>
<evidence type="ECO:0000256" key="13">
    <source>
        <dbReference type="ARBA" id="ARBA00023286"/>
    </source>
</evidence>
<evidence type="ECO:0000256" key="5">
    <source>
        <dbReference type="ARBA" id="ARBA00022729"/>
    </source>
</evidence>
<dbReference type="InterPro" id="IPR006202">
    <property type="entry name" value="Neur_chan_lig-bd"/>
</dbReference>
<dbReference type="AlphaFoldDB" id="A0A914CJA8"/>
<evidence type="ECO:0000256" key="12">
    <source>
        <dbReference type="ARBA" id="ARBA00023257"/>
    </source>
</evidence>
<evidence type="ECO:0000256" key="8">
    <source>
        <dbReference type="ARBA" id="ARBA00023065"/>
    </source>
</evidence>
<keyword evidence="12" id="KW-0628">Postsynaptic cell membrane</keyword>
<keyword evidence="10" id="KW-1015">Disulfide bond</keyword>
<dbReference type="SUPFAM" id="SSF63712">
    <property type="entry name" value="Nicotinic receptor ligand binding domain-like"/>
    <property type="match status" value="1"/>
</dbReference>
<evidence type="ECO:0000256" key="1">
    <source>
        <dbReference type="ARBA" id="ARBA00009237"/>
    </source>
</evidence>
<comment type="similarity">
    <text evidence="1">Belongs to the ligand-gated ion channel (TC 1.A.9) family. Acetylcholine receptor (TC 1.A.9.1) subfamily.</text>
</comment>
<evidence type="ECO:0000259" key="17">
    <source>
        <dbReference type="Pfam" id="PF02931"/>
    </source>
</evidence>
<dbReference type="GO" id="GO:0022848">
    <property type="term" value="F:acetylcholine-gated monoatomic cation-selective channel activity"/>
    <property type="evidence" value="ECO:0007669"/>
    <property type="project" value="InterPro"/>
</dbReference>
<feature type="signal peptide" evidence="16">
    <location>
        <begin position="1"/>
        <end position="21"/>
    </location>
</feature>
<dbReference type="Proteomes" id="UP000887540">
    <property type="component" value="Unplaced"/>
</dbReference>
<evidence type="ECO:0000256" key="4">
    <source>
        <dbReference type="ARBA" id="ARBA00022692"/>
    </source>
</evidence>
<organism evidence="18 19">
    <name type="scientific">Acrobeloides nanus</name>
    <dbReference type="NCBI Taxonomy" id="290746"/>
    <lineage>
        <taxon>Eukaryota</taxon>
        <taxon>Metazoa</taxon>
        <taxon>Ecdysozoa</taxon>
        <taxon>Nematoda</taxon>
        <taxon>Chromadorea</taxon>
        <taxon>Rhabditida</taxon>
        <taxon>Tylenchina</taxon>
        <taxon>Cephalobomorpha</taxon>
        <taxon>Cephaloboidea</taxon>
        <taxon>Cephalobidae</taxon>
        <taxon>Acrobeloides</taxon>
    </lineage>
</organism>
<keyword evidence="4" id="KW-0812">Transmembrane</keyword>
<keyword evidence="5 16" id="KW-0732">Signal</keyword>
<evidence type="ECO:0000313" key="19">
    <source>
        <dbReference type="WBParaSite" id="ACRNAN_scaffold11440.g19055.t1"/>
    </source>
</evidence>
<keyword evidence="14 16" id="KW-0407">Ion channel</keyword>